<organism evidence="9 10">
    <name type="scientific">Frankliniella fusca</name>
    <dbReference type="NCBI Taxonomy" id="407009"/>
    <lineage>
        <taxon>Eukaryota</taxon>
        <taxon>Metazoa</taxon>
        <taxon>Ecdysozoa</taxon>
        <taxon>Arthropoda</taxon>
        <taxon>Hexapoda</taxon>
        <taxon>Insecta</taxon>
        <taxon>Pterygota</taxon>
        <taxon>Neoptera</taxon>
        <taxon>Paraneoptera</taxon>
        <taxon>Thysanoptera</taxon>
        <taxon>Terebrantia</taxon>
        <taxon>Thripoidea</taxon>
        <taxon>Thripidae</taxon>
        <taxon>Frankliniella</taxon>
    </lineage>
</organism>
<keyword evidence="7" id="KW-0325">Glycoprotein</keyword>
<dbReference type="AlphaFoldDB" id="A0AAE1LIT9"/>
<keyword evidence="10" id="KW-1185">Reference proteome</keyword>
<feature type="transmembrane region" description="Helical" evidence="8">
    <location>
        <begin position="227"/>
        <end position="247"/>
    </location>
</feature>
<accession>A0AAE1LIT9</accession>
<comment type="subcellular location">
    <subcellularLocation>
        <location evidence="1">Cell membrane</location>
        <topology evidence="1">Multi-pass membrane protein</topology>
    </subcellularLocation>
</comment>
<keyword evidence="6 9" id="KW-0675">Receptor</keyword>
<sequence>MRPQLTLPSRPHDPLLLEAGSPVEARGIASRLVTFMLFLAVLLLYTCYSASIVVLLQSSSSSIRTLRDVWKSRLDVGAENMPYNVYFLTQMGKTGDEVRRGMYHDKLARPGRPSNFINMTEGVRRIQEGLFAFVAIDSPLYGHIQARFEEHEKCDLFEVDGYSPLRHPHLVTRRDSPITHLLKIKLLIQWERGFRNRFIRRVLYSKPRCDVMGARFMSVSFIGARNAYYLIVGGMGASVLVLLAELLHSRLRAGGPGAGPEASLGRAAAGAGSSGVRLSPVNEELGKQEISALCG</sequence>
<gene>
    <name evidence="9" type="ORF">KUF71_011007</name>
</gene>
<evidence type="ECO:0000313" key="9">
    <source>
        <dbReference type="EMBL" id="KAK3921831.1"/>
    </source>
</evidence>
<evidence type="ECO:0000256" key="8">
    <source>
        <dbReference type="SAM" id="Phobius"/>
    </source>
</evidence>
<protein>
    <submittedName>
        <fullName evidence="9">Glutamate receptor 2</fullName>
    </submittedName>
</protein>
<evidence type="ECO:0000256" key="5">
    <source>
        <dbReference type="ARBA" id="ARBA00023136"/>
    </source>
</evidence>
<evidence type="ECO:0000256" key="7">
    <source>
        <dbReference type="ARBA" id="ARBA00023180"/>
    </source>
</evidence>
<evidence type="ECO:0000256" key="1">
    <source>
        <dbReference type="ARBA" id="ARBA00004651"/>
    </source>
</evidence>
<keyword evidence="5 8" id="KW-0472">Membrane</keyword>
<evidence type="ECO:0000256" key="3">
    <source>
        <dbReference type="ARBA" id="ARBA00022692"/>
    </source>
</evidence>
<name>A0AAE1LIT9_9NEOP</name>
<reference evidence="9" key="2">
    <citation type="journal article" date="2023" name="BMC Genomics">
        <title>Pest status, molecular evolution, and epigenetic factors derived from the genome assembly of Frankliniella fusca, a thysanopteran phytovirus vector.</title>
        <authorList>
            <person name="Catto M.A."/>
            <person name="Labadie P.E."/>
            <person name="Jacobson A.L."/>
            <person name="Kennedy G.G."/>
            <person name="Srinivasan R."/>
            <person name="Hunt B.G."/>
        </authorList>
    </citation>
    <scope>NUCLEOTIDE SEQUENCE</scope>
    <source>
        <strain evidence="9">PL_HMW_Pooled</strain>
    </source>
</reference>
<evidence type="ECO:0000256" key="6">
    <source>
        <dbReference type="ARBA" id="ARBA00023170"/>
    </source>
</evidence>
<dbReference type="InterPro" id="IPR052192">
    <property type="entry name" value="Insect_Ionotropic_Sensory_Rcpt"/>
</dbReference>
<keyword evidence="3 8" id="KW-0812">Transmembrane</keyword>
<dbReference type="GO" id="GO:0005886">
    <property type="term" value="C:plasma membrane"/>
    <property type="evidence" value="ECO:0007669"/>
    <property type="project" value="UniProtKB-SubCell"/>
</dbReference>
<proteinExistence type="predicted"/>
<dbReference type="PANTHER" id="PTHR42643">
    <property type="entry name" value="IONOTROPIC RECEPTOR 20A-RELATED"/>
    <property type="match status" value="1"/>
</dbReference>
<dbReference type="Gene3D" id="1.10.287.70">
    <property type="match status" value="1"/>
</dbReference>
<evidence type="ECO:0000313" key="10">
    <source>
        <dbReference type="Proteomes" id="UP001219518"/>
    </source>
</evidence>
<keyword evidence="2" id="KW-1003">Cell membrane</keyword>
<reference evidence="9" key="1">
    <citation type="submission" date="2021-07" db="EMBL/GenBank/DDBJ databases">
        <authorList>
            <person name="Catto M.A."/>
            <person name="Jacobson A."/>
            <person name="Kennedy G."/>
            <person name="Labadie P."/>
            <person name="Hunt B.G."/>
            <person name="Srinivasan R."/>
        </authorList>
    </citation>
    <scope>NUCLEOTIDE SEQUENCE</scope>
    <source>
        <strain evidence="9">PL_HMW_Pooled</strain>
        <tissue evidence="9">Head</tissue>
    </source>
</reference>
<evidence type="ECO:0000256" key="4">
    <source>
        <dbReference type="ARBA" id="ARBA00022989"/>
    </source>
</evidence>
<keyword evidence="4 8" id="KW-1133">Transmembrane helix</keyword>
<feature type="transmembrane region" description="Helical" evidence="8">
    <location>
        <begin position="32"/>
        <end position="56"/>
    </location>
</feature>
<dbReference type="Proteomes" id="UP001219518">
    <property type="component" value="Unassembled WGS sequence"/>
</dbReference>
<dbReference type="PANTHER" id="PTHR42643:SF33">
    <property type="entry name" value="GLUTAMATE RECEPTOR 2-LIKE PROTEIN"/>
    <property type="match status" value="1"/>
</dbReference>
<comment type="caution">
    <text evidence="9">The sequence shown here is derived from an EMBL/GenBank/DDBJ whole genome shotgun (WGS) entry which is preliminary data.</text>
</comment>
<dbReference type="SUPFAM" id="SSF53850">
    <property type="entry name" value="Periplasmic binding protein-like II"/>
    <property type="match status" value="1"/>
</dbReference>
<dbReference type="EMBL" id="JAHWGI010001056">
    <property type="protein sequence ID" value="KAK3921831.1"/>
    <property type="molecule type" value="Genomic_DNA"/>
</dbReference>
<evidence type="ECO:0000256" key="2">
    <source>
        <dbReference type="ARBA" id="ARBA00022475"/>
    </source>
</evidence>